<feature type="region of interest" description="Disordered" evidence="1">
    <location>
        <begin position="1"/>
        <end position="44"/>
    </location>
</feature>
<accession>A0A1J7I4S5</accession>
<keyword evidence="3" id="KW-1185">Reference proteome</keyword>
<dbReference type="OrthoDB" id="4707307at2759"/>
<name>A0A1J7I4S5_9PEZI</name>
<evidence type="ECO:0000313" key="2">
    <source>
        <dbReference type="EMBL" id="OIW22379.1"/>
    </source>
</evidence>
<sequence>MIEHRQRPHRDYEMNVHREIKPENGRQSSAPFAPASNTYNRQIGSPFQTKHYYTRIRRNEVGQFNPYYPNPQGLGMISDNKALVFTDVISFQERLDTGTDSAYAENQILRVFDTLMSGLQLIW</sequence>
<organism evidence="2 3">
    <name type="scientific">Coniochaeta ligniaria NRRL 30616</name>
    <dbReference type="NCBI Taxonomy" id="1408157"/>
    <lineage>
        <taxon>Eukaryota</taxon>
        <taxon>Fungi</taxon>
        <taxon>Dikarya</taxon>
        <taxon>Ascomycota</taxon>
        <taxon>Pezizomycotina</taxon>
        <taxon>Sordariomycetes</taxon>
        <taxon>Sordariomycetidae</taxon>
        <taxon>Coniochaetales</taxon>
        <taxon>Coniochaetaceae</taxon>
        <taxon>Coniochaeta</taxon>
    </lineage>
</organism>
<dbReference type="InParanoid" id="A0A1J7I4S5"/>
<protein>
    <submittedName>
        <fullName evidence="2">Uncharacterized protein</fullName>
    </submittedName>
</protein>
<dbReference type="STRING" id="1408157.A0A1J7I4S5"/>
<gene>
    <name evidence="2" type="ORF">CONLIGDRAFT_224440</name>
</gene>
<dbReference type="AlphaFoldDB" id="A0A1J7I4S5"/>
<evidence type="ECO:0000313" key="3">
    <source>
        <dbReference type="Proteomes" id="UP000182658"/>
    </source>
</evidence>
<proteinExistence type="predicted"/>
<evidence type="ECO:0000256" key="1">
    <source>
        <dbReference type="SAM" id="MobiDB-lite"/>
    </source>
</evidence>
<feature type="compositionally biased region" description="Basic and acidic residues" evidence="1">
    <location>
        <begin position="1"/>
        <end position="24"/>
    </location>
</feature>
<reference evidence="2 3" key="1">
    <citation type="submission" date="2016-10" db="EMBL/GenBank/DDBJ databases">
        <title>Draft genome sequence of Coniochaeta ligniaria NRRL30616, a lignocellulolytic fungus for bioabatement of inhibitors in plant biomass hydrolysates.</title>
        <authorList>
            <consortium name="DOE Joint Genome Institute"/>
            <person name="Jimenez D.J."/>
            <person name="Hector R.E."/>
            <person name="Riley R."/>
            <person name="Sun H."/>
            <person name="Grigoriev I.V."/>
            <person name="Van Elsas J.D."/>
            <person name="Nichols N.N."/>
        </authorList>
    </citation>
    <scope>NUCLEOTIDE SEQUENCE [LARGE SCALE GENOMIC DNA]</scope>
    <source>
        <strain evidence="2 3">NRRL 30616</strain>
    </source>
</reference>
<dbReference type="Proteomes" id="UP000182658">
    <property type="component" value="Unassembled WGS sequence"/>
</dbReference>
<feature type="compositionally biased region" description="Polar residues" evidence="1">
    <location>
        <begin position="25"/>
        <end position="44"/>
    </location>
</feature>
<dbReference type="EMBL" id="KV875118">
    <property type="protein sequence ID" value="OIW22379.1"/>
    <property type="molecule type" value="Genomic_DNA"/>
</dbReference>